<keyword evidence="3" id="KW-1185">Reference proteome</keyword>
<dbReference type="AlphaFoldDB" id="A0A8H3TVA2"/>
<dbReference type="Proteomes" id="UP000620104">
    <property type="component" value="Unassembled WGS sequence"/>
</dbReference>
<sequence>MSPSASQKSGCGKIGPESQSSLPGTQEPSNENTSHLANATASQAVVVGSASSESDYLLGMETIQNSLQSAESGRGWPSDRSCEDKENQVMIHRQAELNAEFRKRHFIGSQSYQKIFCLPGNDDAQEESKELYEDWVIKCDQYLNFFHNHYTKIVDDFMRGRSKAIIKDGNDRMRSEEAEDGIKALVDKEVLKWQEWRHICETKLHQCNALN</sequence>
<proteinExistence type="predicted"/>
<comment type="caution">
    <text evidence="2">The sequence shown here is derived from an EMBL/GenBank/DDBJ whole genome shotgun (WGS) entry which is preliminary data.</text>
</comment>
<evidence type="ECO:0000313" key="2">
    <source>
        <dbReference type="EMBL" id="GHJ88201.1"/>
    </source>
</evidence>
<feature type="region of interest" description="Disordered" evidence="1">
    <location>
        <begin position="1"/>
        <end position="37"/>
    </location>
</feature>
<evidence type="ECO:0000313" key="3">
    <source>
        <dbReference type="Proteomes" id="UP000620104"/>
    </source>
</evidence>
<evidence type="ECO:0000256" key="1">
    <source>
        <dbReference type="SAM" id="MobiDB-lite"/>
    </source>
</evidence>
<accession>A0A8H3TVA2</accession>
<feature type="compositionally biased region" description="Polar residues" evidence="1">
    <location>
        <begin position="17"/>
        <end position="37"/>
    </location>
</feature>
<reference evidence="2" key="1">
    <citation type="submission" date="2020-07" db="EMBL/GenBank/DDBJ databases">
        <title>Draft Genome Sequence of a Deep-Sea Yeast, Naganishia (Cryptococcus) liquefaciens strain N6.</title>
        <authorList>
            <person name="Han Y.W."/>
            <person name="Kajitani R."/>
            <person name="Morimoto H."/>
            <person name="Parhat M."/>
            <person name="Tsubouchi H."/>
            <person name="Bakenova O."/>
            <person name="Ogata M."/>
            <person name="Argunhan B."/>
            <person name="Aoki R."/>
            <person name="Kajiwara S."/>
            <person name="Itoh T."/>
            <person name="Iwasaki H."/>
        </authorList>
    </citation>
    <scope>NUCLEOTIDE SEQUENCE</scope>
    <source>
        <strain evidence="2">N6</strain>
    </source>
</reference>
<dbReference type="EMBL" id="BLZA01000030">
    <property type="protein sequence ID" value="GHJ88201.1"/>
    <property type="molecule type" value="Genomic_DNA"/>
</dbReference>
<gene>
    <name evidence="2" type="ORF">NliqN6_4603</name>
</gene>
<protein>
    <submittedName>
        <fullName evidence="2">Uncharacterized protein</fullName>
    </submittedName>
</protein>
<organism evidence="2 3">
    <name type="scientific">Naganishia liquefaciens</name>
    <dbReference type="NCBI Taxonomy" id="104408"/>
    <lineage>
        <taxon>Eukaryota</taxon>
        <taxon>Fungi</taxon>
        <taxon>Dikarya</taxon>
        <taxon>Basidiomycota</taxon>
        <taxon>Agaricomycotina</taxon>
        <taxon>Tremellomycetes</taxon>
        <taxon>Filobasidiales</taxon>
        <taxon>Filobasidiaceae</taxon>
        <taxon>Naganishia</taxon>
    </lineage>
</organism>
<name>A0A8H3TVA2_9TREE</name>